<name>A0A9P5U2S2_9AGAR</name>
<keyword evidence="1" id="KW-0472">Membrane</keyword>
<feature type="transmembrane region" description="Helical" evidence="1">
    <location>
        <begin position="126"/>
        <end position="150"/>
    </location>
</feature>
<keyword evidence="1" id="KW-0812">Transmembrane</keyword>
<dbReference type="Proteomes" id="UP000772434">
    <property type="component" value="Unassembled WGS sequence"/>
</dbReference>
<sequence>MTSYAAFGILCLQIYMYHVCFGPSDRRWLQVLVWMVFLISLVFQVCETYEGWWTLGSGWGRLDHLVFYTKSSTLHAFFNGVAASMVQGFYAWRIFVLGKSYWIPLIICLLLREVTSVATLDESNSIITAWGGLSVAADVLVTLTMVFYMLRQRKRSTFKETTTLVENAIKYIVETGAITTFSIVIELVVFLTLQSTNYHFILSSGQLVHTETQLRIRSHNALWSDQQNSFSEGGSVPAAVHVGSESVEFEDRPGLSWSGFVLVKVGTPAVTGYDSPDYHSYYTFTPLFRLLLSLTLSSPRQLFYTPNTTPHSHFTLSLLLTLNTLTGDIATFNISCLIINTNESGLRMFVHKTRQKCLLFG</sequence>
<organism evidence="3 4">
    <name type="scientific">Rhodocollybia butyracea</name>
    <dbReference type="NCBI Taxonomy" id="206335"/>
    <lineage>
        <taxon>Eukaryota</taxon>
        <taxon>Fungi</taxon>
        <taxon>Dikarya</taxon>
        <taxon>Basidiomycota</taxon>
        <taxon>Agaricomycotina</taxon>
        <taxon>Agaricomycetes</taxon>
        <taxon>Agaricomycetidae</taxon>
        <taxon>Agaricales</taxon>
        <taxon>Marasmiineae</taxon>
        <taxon>Omphalotaceae</taxon>
        <taxon>Rhodocollybia</taxon>
    </lineage>
</organism>
<keyword evidence="4" id="KW-1185">Reference proteome</keyword>
<feature type="transmembrane region" description="Helical" evidence="1">
    <location>
        <begin position="31"/>
        <end position="52"/>
    </location>
</feature>
<proteinExistence type="predicted"/>
<evidence type="ECO:0000259" key="2">
    <source>
        <dbReference type="Pfam" id="PF20152"/>
    </source>
</evidence>
<dbReference type="PANTHER" id="PTHR40465:SF1">
    <property type="entry name" value="DUF6534 DOMAIN-CONTAINING PROTEIN"/>
    <property type="match status" value="1"/>
</dbReference>
<comment type="caution">
    <text evidence="3">The sequence shown here is derived from an EMBL/GenBank/DDBJ whole genome shotgun (WGS) entry which is preliminary data.</text>
</comment>
<accession>A0A9P5U2S2</accession>
<dbReference type="OrthoDB" id="2681808at2759"/>
<dbReference type="InterPro" id="IPR045339">
    <property type="entry name" value="DUF6534"/>
</dbReference>
<feature type="transmembrane region" description="Helical" evidence="1">
    <location>
        <begin position="6"/>
        <end position="24"/>
    </location>
</feature>
<evidence type="ECO:0000256" key="1">
    <source>
        <dbReference type="SAM" id="Phobius"/>
    </source>
</evidence>
<evidence type="ECO:0000313" key="3">
    <source>
        <dbReference type="EMBL" id="KAF9064216.1"/>
    </source>
</evidence>
<evidence type="ECO:0000313" key="4">
    <source>
        <dbReference type="Proteomes" id="UP000772434"/>
    </source>
</evidence>
<dbReference type="AlphaFoldDB" id="A0A9P5U2S2"/>
<feature type="transmembrane region" description="Helical" evidence="1">
    <location>
        <begin position="171"/>
        <end position="193"/>
    </location>
</feature>
<feature type="domain" description="DUF6534" evidence="2">
    <location>
        <begin position="134"/>
        <end position="202"/>
    </location>
</feature>
<protein>
    <recommendedName>
        <fullName evidence="2">DUF6534 domain-containing protein</fullName>
    </recommendedName>
</protein>
<reference evidence="3" key="1">
    <citation type="submission" date="2020-11" db="EMBL/GenBank/DDBJ databases">
        <authorList>
            <consortium name="DOE Joint Genome Institute"/>
            <person name="Ahrendt S."/>
            <person name="Riley R."/>
            <person name="Andreopoulos W."/>
            <person name="Labutti K."/>
            <person name="Pangilinan J."/>
            <person name="Ruiz-Duenas F.J."/>
            <person name="Barrasa J.M."/>
            <person name="Sanchez-Garcia M."/>
            <person name="Camarero S."/>
            <person name="Miyauchi S."/>
            <person name="Serrano A."/>
            <person name="Linde D."/>
            <person name="Babiker R."/>
            <person name="Drula E."/>
            <person name="Ayuso-Fernandez I."/>
            <person name="Pacheco R."/>
            <person name="Padilla G."/>
            <person name="Ferreira P."/>
            <person name="Barriuso J."/>
            <person name="Kellner H."/>
            <person name="Castanera R."/>
            <person name="Alfaro M."/>
            <person name="Ramirez L."/>
            <person name="Pisabarro A.G."/>
            <person name="Kuo A."/>
            <person name="Tritt A."/>
            <person name="Lipzen A."/>
            <person name="He G."/>
            <person name="Yan M."/>
            <person name="Ng V."/>
            <person name="Cullen D."/>
            <person name="Martin F."/>
            <person name="Rosso M.-N."/>
            <person name="Henrissat B."/>
            <person name="Hibbett D."/>
            <person name="Martinez A.T."/>
            <person name="Grigoriev I.V."/>
        </authorList>
    </citation>
    <scope>NUCLEOTIDE SEQUENCE</scope>
    <source>
        <strain evidence="3">AH 40177</strain>
    </source>
</reference>
<dbReference type="Pfam" id="PF20152">
    <property type="entry name" value="DUF6534"/>
    <property type="match status" value="1"/>
</dbReference>
<keyword evidence="1" id="KW-1133">Transmembrane helix</keyword>
<dbReference type="PANTHER" id="PTHR40465">
    <property type="entry name" value="CHROMOSOME 1, WHOLE GENOME SHOTGUN SEQUENCE"/>
    <property type="match status" value="1"/>
</dbReference>
<gene>
    <name evidence="3" type="ORF">BDP27DRAFT_1405409</name>
</gene>
<dbReference type="EMBL" id="JADNRY010000128">
    <property type="protein sequence ID" value="KAF9064216.1"/>
    <property type="molecule type" value="Genomic_DNA"/>
</dbReference>